<dbReference type="Proteomes" id="UP001150217">
    <property type="component" value="Unassembled WGS sequence"/>
</dbReference>
<accession>A0ABQ8VUT2</accession>
<gene>
    <name evidence="1" type="ORF">C8R41DRAFT_528232</name>
</gene>
<evidence type="ECO:0000313" key="1">
    <source>
        <dbReference type="EMBL" id="KAJ4500105.1"/>
    </source>
</evidence>
<organism evidence="1 2">
    <name type="scientific">Lentinula lateritia</name>
    <dbReference type="NCBI Taxonomy" id="40482"/>
    <lineage>
        <taxon>Eukaryota</taxon>
        <taxon>Fungi</taxon>
        <taxon>Dikarya</taxon>
        <taxon>Basidiomycota</taxon>
        <taxon>Agaricomycotina</taxon>
        <taxon>Agaricomycetes</taxon>
        <taxon>Agaricomycetidae</taxon>
        <taxon>Agaricales</taxon>
        <taxon>Marasmiineae</taxon>
        <taxon>Omphalotaceae</taxon>
        <taxon>Lentinula</taxon>
    </lineage>
</organism>
<evidence type="ECO:0000313" key="2">
    <source>
        <dbReference type="Proteomes" id="UP001150217"/>
    </source>
</evidence>
<sequence>MNNMLPLNAVSAVIIISGEIGTTNDAWKGPDIPVVLRRTSLPSLDSGILDDDYAKKPENIHNIDVLKPHPDPPFKLPPPGNLSLHIRLGKMISTGRTGMLFDCECSVPSGNETLGYQVPPIVVKLARQYRSEDLTKEAIMYEGLQCLQGSAIPRCYGFFQFRSTDFFDFGPMSLLLLEKLGGHLTLGEPLPDGAESELETLCSDLASLHIIHNDLRYANILCVLSQEQGGFPSLPSPISGKSYQWRLVDLDCAYRTAQDLWGVQTYYNTYLSRVLDNVPFGCIVEPWEW</sequence>
<comment type="caution">
    <text evidence="1">The sequence shown here is derived from an EMBL/GenBank/DDBJ whole genome shotgun (WGS) entry which is preliminary data.</text>
</comment>
<dbReference type="SUPFAM" id="SSF56112">
    <property type="entry name" value="Protein kinase-like (PK-like)"/>
    <property type="match status" value="1"/>
</dbReference>
<proteinExistence type="predicted"/>
<name>A0ABQ8VUT2_9AGAR</name>
<keyword evidence="2" id="KW-1185">Reference proteome</keyword>
<dbReference type="InterPro" id="IPR011009">
    <property type="entry name" value="Kinase-like_dom_sf"/>
</dbReference>
<evidence type="ECO:0008006" key="3">
    <source>
        <dbReference type="Google" id="ProtNLM"/>
    </source>
</evidence>
<dbReference type="EMBL" id="JANVFT010000007">
    <property type="protein sequence ID" value="KAJ4500105.1"/>
    <property type="molecule type" value="Genomic_DNA"/>
</dbReference>
<reference evidence="1" key="1">
    <citation type="submission" date="2022-08" db="EMBL/GenBank/DDBJ databases">
        <title>A Global Phylogenomic Analysis of the Shiitake Genus Lentinula.</title>
        <authorList>
            <consortium name="DOE Joint Genome Institute"/>
            <person name="Sierra-Patev S."/>
            <person name="Min B."/>
            <person name="Naranjo-Ortiz M."/>
            <person name="Looney B."/>
            <person name="Konkel Z."/>
            <person name="Slot J.C."/>
            <person name="Sakamoto Y."/>
            <person name="Steenwyk J.L."/>
            <person name="Rokas A."/>
            <person name="Carro J."/>
            <person name="Camarero S."/>
            <person name="Ferreira P."/>
            <person name="Molpeceres G."/>
            <person name="Ruiz-Duenas F.J."/>
            <person name="Serrano A."/>
            <person name="Henrissat B."/>
            <person name="Drula E."/>
            <person name="Hughes K.W."/>
            <person name="Mata J.L."/>
            <person name="Ishikawa N.K."/>
            <person name="Vargas-Isla R."/>
            <person name="Ushijima S."/>
            <person name="Smith C.A."/>
            <person name="Ahrendt S."/>
            <person name="Andreopoulos W."/>
            <person name="He G."/>
            <person name="Labutti K."/>
            <person name="Lipzen A."/>
            <person name="Ng V."/>
            <person name="Riley R."/>
            <person name="Sandor L."/>
            <person name="Barry K."/>
            <person name="Martinez A.T."/>
            <person name="Xiao Y."/>
            <person name="Gibbons J.G."/>
            <person name="Terashima K."/>
            <person name="Grigoriev I.V."/>
            <person name="Hibbett D.S."/>
        </authorList>
    </citation>
    <scope>NUCLEOTIDE SEQUENCE</scope>
    <source>
        <strain evidence="1">RHP3577 ss4</strain>
    </source>
</reference>
<protein>
    <recommendedName>
        <fullName evidence="3">Non-specific serine/threonine protein kinase</fullName>
    </recommendedName>
</protein>